<evidence type="ECO:0000256" key="1">
    <source>
        <dbReference type="ARBA" id="ARBA00022529"/>
    </source>
</evidence>
<evidence type="ECO:0000313" key="4">
    <source>
        <dbReference type="EMBL" id="ACC94268.1"/>
    </source>
</evidence>
<dbReference type="Pfam" id="PF11630">
    <property type="entry name" value="Anti-LPS-SCYG"/>
    <property type="match status" value="1"/>
</dbReference>
<keyword evidence="1" id="KW-0929">Antimicrobial</keyword>
<evidence type="ECO:0000256" key="3">
    <source>
        <dbReference type="SAM" id="SignalP"/>
    </source>
</evidence>
<protein>
    <submittedName>
        <fullName evidence="4">Anti-lipopolysaccharide factor 1</fullName>
    </submittedName>
</protein>
<dbReference type="Gene3D" id="3.30.160.320">
    <property type="match status" value="1"/>
</dbReference>
<dbReference type="OrthoDB" id="6353528at2759"/>
<dbReference type="EMBL" id="EU625516">
    <property type="protein sequence ID" value="ACC94268.1"/>
    <property type="molecule type" value="mRNA"/>
</dbReference>
<dbReference type="GO" id="GO:0042742">
    <property type="term" value="P:defense response to bacterium"/>
    <property type="evidence" value="ECO:0007669"/>
    <property type="project" value="UniProtKB-KW"/>
</dbReference>
<keyword evidence="3" id="KW-0732">Signal</keyword>
<name>B2MVV5_HOMAM</name>
<dbReference type="InterPro" id="IPR024509">
    <property type="entry name" value="Anti-LPS_factor/Scygonadin"/>
</dbReference>
<sequence>MRQSVLVSVLVVSLLVTTITPQCNAQGWAAVAAAVASKVVGLWQNGHVDLLDHPCRFSVKPTVRRFQLYFKGRMWCPGWTSIRGEAKTRSRSGVVGKTTRDFVNKAFQAGLITERDAQQWLSH</sequence>
<dbReference type="AlphaFoldDB" id="B2MVV5"/>
<evidence type="ECO:0000256" key="2">
    <source>
        <dbReference type="ARBA" id="ARBA00023022"/>
    </source>
</evidence>
<organism evidence="4">
    <name type="scientific">Homarus americanus</name>
    <name type="common">American lobster</name>
    <dbReference type="NCBI Taxonomy" id="6706"/>
    <lineage>
        <taxon>Eukaryota</taxon>
        <taxon>Metazoa</taxon>
        <taxon>Ecdysozoa</taxon>
        <taxon>Arthropoda</taxon>
        <taxon>Crustacea</taxon>
        <taxon>Multicrustacea</taxon>
        <taxon>Malacostraca</taxon>
        <taxon>Eumalacostraca</taxon>
        <taxon>Eucarida</taxon>
        <taxon>Decapoda</taxon>
        <taxon>Pleocyemata</taxon>
        <taxon>Astacidea</taxon>
        <taxon>Nephropoidea</taxon>
        <taxon>Nephropidae</taxon>
        <taxon>Homarus</taxon>
    </lineage>
</organism>
<keyword evidence="2" id="KW-0044">Antibiotic</keyword>
<feature type="chain" id="PRO_5002779004" evidence="3">
    <location>
        <begin position="26"/>
        <end position="123"/>
    </location>
</feature>
<reference evidence="4" key="1">
    <citation type="journal article" date="2008" name="Comp. Biochem. Physiol. Part D Genomics Proteomics">
        <title>Anti-lipopolysaccharide factors in the American lobster Homarus americanus: molecular characterization and transcriptional response to Vibrio fluvialis challenge.</title>
        <authorList>
            <person name="Beale K.M."/>
            <person name="Towle D.W."/>
            <person name="Jayasundara N."/>
            <person name="Smith C.M."/>
            <person name="Shields J.D."/>
            <person name="Small H.J."/>
            <person name="Greenwood S.J."/>
        </authorList>
    </citation>
    <scope>NUCLEOTIDE SEQUENCE</scope>
    <source>
        <tissue evidence="4">Gill</tissue>
    </source>
</reference>
<feature type="signal peptide" evidence="3">
    <location>
        <begin position="1"/>
        <end position="25"/>
    </location>
</feature>
<accession>B2MVV5</accession>
<dbReference type="InterPro" id="IPR038539">
    <property type="entry name" value="Anti-LPS_factor/Scygonadin_sf"/>
</dbReference>
<proteinExistence type="evidence at transcript level"/>
<gene>
    <name evidence="4" type="primary">ALF-1</name>
</gene>